<dbReference type="GO" id="GO:0016846">
    <property type="term" value="F:carbon-sulfur lyase activity"/>
    <property type="evidence" value="ECO:0007669"/>
    <property type="project" value="InterPro"/>
</dbReference>
<dbReference type="GO" id="GO:0046872">
    <property type="term" value="F:metal ion binding"/>
    <property type="evidence" value="ECO:0007669"/>
    <property type="project" value="UniProtKB-KW"/>
</dbReference>
<dbReference type="Gene3D" id="3.90.1590.10">
    <property type="entry name" value="glutathione-dependent formaldehyde- activating enzyme (gfa)"/>
    <property type="match status" value="1"/>
</dbReference>
<dbReference type="AlphaFoldDB" id="A0A1Z4LPR1"/>
<protein>
    <submittedName>
        <fullName evidence="6">Glutathione-dependent formaldehyde-activating GFA</fullName>
    </submittedName>
</protein>
<reference evidence="6 7" key="1">
    <citation type="submission" date="2017-06" db="EMBL/GenBank/DDBJ databases">
        <title>Genome sequencing of cyanobaciteial culture collection at National Institute for Environmental Studies (NIES).</title>
        <authorList>
            <person name="Hirose Y."/>
            <person name="Shimura Y."/>
            <person name="Fujisawa T."/>
            <person name="Nakamura Y."/>
            <person name="Kawachi M."/>
        </authorList>
    </citation>
    <scope>NUCLEOTIDE SEQUENCE [LARGE SCALE GENOMIC DNA]</scope>
    <source>
        <strain evidence="6 7">NIES-267</strain>
    </source>
</reference>
<gene>
    <name evidence="6" type="ORF">NIES267_27220</name>
</gene>
<feature type="domain" description="CENP-V/GFA" evidence="5">
    <location>
        <begin position="7"/>
        <end position="120"/>
    </location>
</feature>
<proteinExistence type="inferred from homology"/>
<dbReference type="OrthoDB" id="4188830at2"/>
<evidence type="ECO:0000256" key="2">
    <source>
        <dbReference type="ARBA" id="ARBA00022723"/>
    </source>
</evidence>
<dbReference type="PANTHER" id="PTHR33337:SF40">
    <property type="entry name" value="CENP-V_GFA DOMAIN-CONTAINING PROTEIN-RELATED"/>
    <property type="match status" value="1"/>
</dbReference>
<dbReference type="Pfam" id="PF04828">
    <property type="entry name" value="GFA"/>
    <property type="match status" value="1"/>
</dbReference>
<dbReference type="SUPFAM" id="SSF51316">
    <property type="entry name" value="Mss4-like"/>
    <property type="match status" value="1"/>
</dbReference>
<sequence length="142" mass="15875">MTNEIQKQGSCLCGAVKVSAKIESNHVDACHCNMCRKWTGGPLFAIECGEEVNFEGDDNISVFNSSEWAERGFCSKCGTHLFYRLKEANHYALPAGLLDDEESLTLEKQIFIDEKPPFYHLANKTKNMTGEEVIAEYSASLE</sequence>
<evidence type="ECO:0000256" key="1">
    <source>
        <dbReference type="ARBA" id="ARBA00005495"/>
    </source>
</evidence>
<dbReference type="PROSITE" id="PS51891">
    <property type="entry name" value="CENP_V_GFA"/>
    <property type="match status" value="1"/>
</dbReference>
<name>A0A1Z4LPR1_9CYAN</name>
<dbReference type="EMBL" id="AP018227">
    <property type="protein sequence ID" value="BAY83235.1"/>
    <property type="molecule type" value="Genomic_DNA"/>
</dbReference>
<evidence type="ECO:0000313" key="6">
    <source>
        <dbReference type="EMBL" id="BAY83235.1"/>
    </source>
</evidence>
<evidence type="ECO:0000259" key="5">
    <source>
        <dbReference type="PROSITE" id="PS51891"/>
    </source>
</evidence>
<evidence type="ECO:0000256" key="4">
    <source>
        <dbReference type="ARBA" id="ARBA00023239"/>
    </source>
</evidence>
<keyword evidence="3" id="KW-0862">Zinc</keyword>
<organism evidence="6 7">
    <name type="scientific">Calothrix parasitica NIES-267</name>
    <dbReference type="NCBI Taxonomy" id="1973488"/>
    <lineage>
        <taxon>Bacteria</taxon>
        <taxon>Bacillati</taxon>
        <taxon>Cyanobacteriota</taxon>
        <taxon>Cyanophyceae</taxon>
        <taxon>Nostocales</taxon>
        <taxon>Calotrichaceae</taxon>
        <taxon>Calothrix</taxon>
    </lineage>
</organism>
<dbReference type="PANTHER" id="PTHR33337">
    <property type="entry name" value="GFA DOMAIN-CONTAINING PROTEIN"/>
    <property type="match status" value="1"/>
</dbReference>
<comment type="similarity">
    <text evidence="1">Belongs to the Gfa family.</text>
</comment>
<keyword evidence="4" id="KW-0456">Lyase</keyword>
<dbReference type="Proteomes" id="UP000218418">
    <property type="component" value="Chromosome"/>
</dbReference>
<evidence type="ECO:0000313" key="7">
    <source>
        <dbReference type="Proteomes" id="UP000218418"/>
    </source>
</evidence>
<keyword evidence="7" id="KW-1185">Reference proteome</keyword>
<accession>A0A1Z4LPR1</accession>
<keyword evidence="2" id="KW-0479">Metal-binding</keyword>
<dbReference type="InterPro" id="IPR006913">
    <property type="entry name" value="CENP-V/GFA"/>
</dbReference>
<evidence type="ECO:0000256" key="3">
    <source>
        <dbReference type="ARBA" id="ARBA00022833"/>
    </source>
</evidence>
<dbReference type="InterPro" id="IPR011057">
    <property type="entry name" value="Mss4-like_sf"/>
</dbReference>